<evidence type="ECO:0000313" key="2">
    <source>
        <dbReference type="Proteomes" id="UP000479710"/>
    </source>
</evidence>
<evidence type="ECO:0000313" key="1">
    <source>
        <dbReference type="EMBL" id="KAF0888066.1"/>
    </source>
</evidence>
<sequence>MAPLCSVCAAGSNPIGCLEVEPGSGSAAPALPPLLGLIASPAVDAVPSEQRVHDIVLKQVLAAAVPLTPLGPVRLAERKHVVSGLKVAFDHCDWDVNVLFSDSETNKFCQLAYDPLVLH</sequence>
<proteinExistence type="predicted"/>
<dbReference type="AlphaFoldDB" id="A0A6G1BJG3"/>
<name>A0A6G1BJG3_9ORYZ</name>
<keyword evidence="2" id="KW-1185">Reference proteome</keyword>
<gene>
    <name evidence="1" type="ORF">E2562_010778</name>
</gene>
<comment type="caution">
    <text evidence="1">The sequence shown here is derived from an EMBL/GenBank/DDBJ whole genome shotgun (WGS) entry which is preliminary data.</text>
</comment>
<reference evidence="1 2" key="1">
    <citation type="submission" date="2019-11" db="EMBL/GenBank/DDBJ databases">
        <title>Whole genome sequence of Oryza granulata.</title>
        <authorList>
            <person name="Li W."/>
        </authorList>
    </citation>
    <scope>NUCLEOTIDE SEQUENCE [LARGE SCALE GENOMIC DNA]</scope>
    <source>
        <strain evidence="2">cv. Menghai</strain>
        <tissue evidence="1">Leaf</tissue>
    </source>
</reference>
<accession>A0A6G1BJG3</accession>
<organism evidence="1 2">
    <name type="scientific">Oryza meyeriana var. granulata</name>
    <dbReference type="NCBI Taxonomy" id="110450"/>
    <lineage>
        <taxon>Eukaryota</taxon>
        <taxon>Viridiplantae</taxon>
        <taxon>Streptophyta</taxon>
        <taxon>Embryophyta</taxon>
        <taxon>Tracheophyta</taxon>
        <taxon>Spermatophyta</taxon>
        <taxon>Magnoliopsida</taxon>
        <taxon>Liliopsida</taxon>
        <taxon>Poales</taxon>
        <taxon>Poaceae</taxon>
        <taxon>BOP clade</taxon>
        <taxon>Oryzoideae</taxon>
        <taxon>Oryzeae</taxon>
        <taxon>Oryzinae</taxon>
        <taxon>Oryza</taxon>
        <taxon>Oryza meyeriana</taxon>
    </lineage>
</organism>
<protein>
    <submittedName>
        <fullName evidence="1">Uncharacterized protein</fullName>
    </submittedName>
</protein>
<dbReference type="Proteomes" id="UP000479710">
    <property type="component" value="Unassembled WGS sequence"/>
</dbReference>
<dbReference type="EMBL" id="SPHZ02000012">
    <property type="protein sequence ID" value="KAF0888066.1"/>
    <property type="molecule type" value="Genomic_DNA"/>
</dbReference>